<reference evidence="3" key="1">
    <citation type="submission" date="2019-08" db="EMBL/GenBank/DDBJ databases">
        <title>Limnoglobus roseus gen. nov., sp. nov., a novel freshwater planctomycete with a giant genome from the family Gemmataceae.</title>
        <authorList>
            <person name="Kulichevskaya I.S."/>
            <person name="Naumoff D.G."/>
            <person name="Miroshnikov K."/>
            <person name="Ivanova A."/>
            <person name="Philippov D.A."/>
            <person name="Hakobyan A."/>
            <person name="Rijpstra I.C."/>
            <person name="Sinninghe Damste J.S."/>
            <person name="Liesack W."/>
            <person name="Dedysh S.N."/>
        </authorList>
    </citation>
    <scope>NUCLEOTIDE SEQUENCE [LARGE SCALE GENOMIC DNA]</scope>
    <source>
        <strain evidence="3">PX52</strain>
    </source>
</reference>
<dbReference type="InterPro" id="IPR053143">
    <property type="entry name" value="Arylsulfate_ST"/>
</dbReference>
<dbReference type="SUPFAM" id="SSF63829">
    <property type="entry name" value="Calcium-dependent phosphotriesterase"/>
    <property type="match status" value="1"/>
</dbReference>
<gene>
    <name evidence="2" type="ORF">PX52LOC_00066</name>
</gene>
<sequence length="314" mass="34318">MPRFLSLTLLLLAPAFAAAADPVGHRILGADYATGKIAIVNAKGDVEWEFANKHDVHDLQLLPNGNILTHTSGTTVVEVSPEKKIVWKYEAKPKDGYKGRIEVHSFQRLADGNTMVSEGGNSRIVEVNADGKIVKEMPLQVKKSDAHRDTRRVRKLANGHYLVAHEGEGAVKEYDDAGKVVWEYKIDLNNRPVSGGHGPEGHGINLFSAVRLANGNTLIGGGNNNRVLEVNPKGEVVWQVDQKDLPGITLAWVTTVQALPNGNVVIGNCHAGKENPQLIEVTRDKKVVWTFKDQKNFNNNLASSLILDVEGVVR</sequence>
<dbReference type="Proteomes" id="UP000324974">
    <property type="component" value="Chromosome"/>
</dbReference>
<dbReference type="RefSeq" id="WP_149108197.1">
    <property type="nucleotide sequence ID" value="NZ_CP042425.1"/>
</dbReference>
<keyword evidence="3" id="KW-1185">Reference proteome</keyword>
<feature type="signal peptide" evidence="1">
    <location>
        <begin position="1"/>
        <end position="19"/>
    </location>
</feature>
<dbReference type="Gene3D" id="2.130.10.10">
    <property type="entry name" value="YVTN repeat-like/Quinoprotein amine dehydrogenase"/>
    <property type="match status" value="1"/>
</dbReference>
<organism evidence="2 3">
    <name type="scientific">Limnoglobus roseus</name>
    <dbReference type="NCBI Taxonomy" id="2598579"/>
    <lineage>
        <taxon>Bacteria</taxon>
        <taxon>Pseudomonadati</taxon>
        <taxon>Planctomycetota</taxon>
        <taxon>Planctomycetia</taxon>
        <taxon>Gemmatales</taxon>
        <taxon>Gemmataceae</taxon>
        <taxon>Limnoglobus</taxon>
    </lineage>
</organism>
<keyword evidence="1" id="KW-0732">Signal</keyword>
<dbReference type="KEGG" id="lrs:PX52LOC_00066"/>
<dbReference type="PANTHER" id="PTHR35340">
    <property type="entry name" value="PQQ ENZYME REPEAT PROTEIN-RELATED"/>
    <property type="match status" value="1"/>
</dbReference>
<proteinExistence type="predicted"/>
<accession>A0A5C1A4G7</accession>
<evidence type="ECO:0008006" key="4">
    <source>
        <dbReference type="Google" id="ProtNLM"/>
    </source>
</evidence>
<dbReference type="OrthoDB" id="264813at2"/>
<evidence type="ECO:0000313" key="2">
    <source>
        <dbReference type="EMBL" id="QEL13213.1"/>
    </source>
</evidence>
<dbReference type="InterPro" id="IPR015943">
    <property type="entry name" value="WD40/YVTN_repeat-like_dom_sf"/>
</dbReference>
<dbReference type="PANTHER" id="PTHR35340:SF5">
    <property type="entry name" value="ASST-DOMAIN-CONTAINING PROTEIN"/>
    <property type="match status" value="1"/>
</dbReference>
<dbReference type="AlphaFoldDB" id="A0A5C1A4G7"/>
<name>A0A5C1A4G7_9BACT</name>
<protein>
    <recommendedName>
        <fullName evidence="4">Arylsulfotransferase (ASST)</fullName>
    </recommendedName>
</protein>
<evidence type="ECO:0000313" key="3">
    <source>
        <dbReference type="Proteomes" id="UP000324974"/>
    </source>
</evidence>
<feature type="chain" id="PRO_5022784672" description="Arylsulfotransferase (ASST)" evidence="1">
    <location>
        <begin position="20"/>
        <end position="314"/>
    </location>
</feature>
<evidence type="ECO:0000256" key="1">
    <source>
        <dbReference type="SAM" id="SignalP"/>
    </source>
</evidence>
<dbReference type="EMBL" id="CP042425">
    <property type="protein sequence ID" value="QEL13213.1"/>
    <property type="molecule type" value="Genomic_DNA"/>
</dbReference>